<evidence type="ECO:0000256" key="4">
    <source>
        <dbReference type="ARBA" id="ARBA00022475"/>
    </source>
</evidence>
<dbReference type="InterPro" id="IPR050086">
    <property type="entry name" value="MetN_ABC_transporter-like"/>
</dbReference>
<keyword evidence="8" id="KW-0472">Membrane</keyword>
<evidence type="ECO:0000256" key="3">
    <source>
        <dbReference type="ARBA" id="ARBA00022448"/>
    </source>
</evidence>
<dbReference type="InterPro" id="IPR003439">
    <property type="entry name" value="ABC_transporter-like_ATP-bd"/>
</dbReference>
<organism evidence="10 11">
    <name type="scientific">Nocardioides bigeumensis</name>
    <dbReference type="NCBI Taxonomy" id="433657"/>
    <lineage>
        <taxon>Bacteria</taxon>
        <taxon>Bacillati</taxon>
        <taxon>Actinomycetota</taxon>
        <taxon>Actinomycetes</taxon>
        <taxon>Propionibacteriales</taxon>
        <taxon>Nocardioidaceae</taxon>
        <taxon>Nocardioides</taxon>
    </lineage>
</organism>
<keyword evidence="5" id="KW-0547">Nucleotide-binding</keyword>
<dbReference type="InterPro" id="IPR030679">
    <property type="entry name" value="ABC_ATPase_HisP-typ"/>
</dbReference>
<comment type="subcellular location">
    <subcellularLocation>
        <location evidence="1">Cell membrane</location>
        <topology evidence="1">Peripheral membrane protein</topology>
    </subcellularLocation>
</comment>
<evidence type="ECO:0000256" key="2">
    <source>
        <dbReference type="ARBA" id="ARBA00005417"/>
    </source>
</evidence>
<keyword evidence="4" id="KW-1003">Cell membrane</keyword>
<keyword evidence="7" id="KW-0029">Amino-acid transport</keyword>
<evidence type="ECO:0000313" key="11">
    <source>
        <dbReference type="Proteomes" id="UP001500575"/>
    </source>
</evidence>
<dbReference type="InterPro" id="IPR003593">
    <property type="entry name" value="AAA+_ATPase"/>
</dbReference>
<dbReference type="InterPro" id="IPR027417">
    <property type="entry name" value="P-loop_NTPase"/>
</dbReference>
<dbReference type="Proteomes" id="UP001500575">
    <property type="component" value="Unassembled WGS sequence"/>
</dbReference>
<evidence type="ECO:0000256" key="8">
    <source>
        <dbReference type="ARBA" id="ARBA00023136"/>
    </source>
</evidence>
<dbReference type="PANTHER" id="PTHR43166">
    <property type="entry name" value="AMINO ACID IMPORT ATP-BINDING PROTEIN"/>
    <property type="match status" value="1"/>
</dbReference>
<reference evidence="10 11" key="1">
    <citation type="journal article" date="2019" name="Int. J. Syst. Evol. Microbiol.">
        <title>The Global Catalogue of Microorganisms (GCM) 10K type strain sequencing project: providing services to taxonomists for standard genome sequencing and annotation.</title>
        <authorList>
            <consortium name="The Broad Institute Genomics Platform"/>
            <consortium name="The Broad Institute Genome Sequencing Center for Infectious Disease"/>
            <person name="Wu L."/>
            <person name="Ma J."/>
        </authorList>
    </citation>
    <scope>NUCLEOTIDE SEQUENCE [LARGE SCALE GENOMIC DNA]</scope>
    <source>
        <strain evidence="10 11">JCM 16021</strain>
    </source>
</reference>
<dbReference type="PIRSF" id="PIRSF039085">
    <property type="entry name" value="ABC_ATPase_HisP"/>
    <property type="match status" value="1"/>
</dbReference>
<keyword evidence="3" id="KW-0813">Transport</keyword>
<evidence type="ECO:0000256" key="1">
    <source>
        <dbReference type="ARBA" id="ARBA00004202"/>
    </source>
</evidence>
<evidence type="ECO:0000259" key="9">
    <source>
        <dbReference type="PROSITE" id="PS50893"/>
    </source>
</evidence>
<comment type="similarity">
    <text evidence="2">Belongs to the ABC transporter superfamily.</text>
</comment>
<comment type="caution">
    <text evidence="10">The sequence shown here is derived from an EMBL/GenBank/DDBJ whole genome shotgun (WGS) entry which is preliminary data.</text>
</comment>
<keyword evidence="11" id="KW-1185">Reference proteome</keyword>
<gene>
    <name evidence="10" type="primary">ehuA</name>
    <name evidence="10" type="ORF">GCM10009843_33140</name>
</gene>
<dbReference type="SMART" id="SM00382">
    <property type="entry name" value="AAA"/>
    <property type="match status" value="1"/>
</dbReference>
<evidence type="ECO:0000256" key="5">
    <source>
        <dbReference type="ARBA" id="ARBA00022741"/>
    </source>
</evidence>
<evidence type="ECO:0000313" key="10">
    <source>
        <dbReference type="EMBL" id="GAA2130474.1"/>
    </source>
</evidence>
<evidence type="ECO:0000256" key="7">
    <source>
        <dbReference type="ARBA" id="ARBA00022970"/>
    </source>
</evidence>
<dbReference type="Pfam" id="PF00005">
    <property type="entry name" value="ABC_tran"/>
    <property type="match status" value="1"/>
</dbReference>
<feature type="domain" description="ABC transporter" evidence="9">
    <location>
        <begin position="24"/>
        <end position="269"/>
    </location>
</feature>
<dbReference type="PROSITE" id="PS50893">
    <property type="entry name" value="ABC_TRANSPORTER_2"/>
    <property type="match status" value="1"/>
</dbReference>
<dbReference type="Gene3D" id="3.40.50.300">
    <property type="entry name" value="P-loop containing nucleotide triphosphate hydrolases"/>
    <property type="match status" value="1"/>
</dbReference>
<dbReference type="PROSITE" id="PS00211">
    <property type="entry name" value="ABC_TRANSPORTER_1"/>
    <property type="match status" value="1"/>
</dbReference>
<sequence>MELSTPSAVDTGQLEPAETQIPALSIRGLTKSFGDNHVLRGVDLDIPAGQKVAFIGRSGSGKTTLLRLVMTLERPDAGVIEVGGVPLGVRRTDNGYVPDSRRHIAEVRRNIGMVFQQFNLFPHKTVVQNVMEAPVKVLKQPKDEARAAAVALLEKVGLGHKVDEHPSRLSGGQQQRVAIARALAMRPQVMLFDEVTSALDPEMVGEVLNVIRDIATETSMTMLLVTHEMRFARDVANRVIYMEDGVVAEDSPPEVIFENPTNPHTRNFLRAVLNH</sequence>
<dbReference type="CDD" id="cd03262">
    <property type="entry name" value="ABC_HisP_GlnQ"/>
    <property type="match status" value="1"/>
</dbReference>
<dbReference type="EMBL" id="BAAAQQ010000013">
    <property type="protein sequence ID" value="GAA2130474.1"/>
    <property type="molecule type" value="Genomic_DNA"/>
</dbReference>
<dbReference type="SUPFAM" id="SSF52540">
    <property type="entry name" value="P-loop containing nucleoside triphosphate hydrolases"/>
    <property type="match status" value="1"/>
</dbReference>
<proteinExistence type="inferred from homology"/>
<evidence type="ECO:0000256" key="6">
    <source>
        <dbReference type="ARBA" id="ARBA00022840"/>
    </source>
</evidence>
<dbReference type="GO" id="GO:0005524">
    <property type="term" value="F:ATP binding"/>
    <property type="evidence" value="ECO:0007669"/>
    <property type="project" value="UniProtKB-KW"/>
</dbReference>
<dbReference type="InterPro" id="IPR017871">
    <property type="entry name" value="ABC_transporter-like_CS"/>
</dbReference>
<accession>A0ABN2YPQ8</accession>
<name>A0ABN2YPQ8_9ACTN</name>
<protein>
    <submittedName>
        <fullName evidence="10">Ectoine/hydroxyectoine ABC transporter ATP-binding protein EhuA</fullName>
    </submittedName>
</protein>
<keyword evidence="6 10" id="KW-0067">ATP-binding</keyword>
<dbReference type="PANTHER" id="PTHR43166:SF9">
    <property type="entry name" value="GLUTAMATE_ASPARTATE IMPORT ATP-BINDING PROTEIN GLTL"/>
    <property type="match status" value="1"/>
</dbReference>